<dbReference type="PANTHER" id="PTHR18901">
    <property type="entry name" value="2-DEOXYGLUCOSE-6-PHOSPHATE PHOSPHATASE 2"/>
    <property type="match status" value="1"/>
</dbReference>
<sequence>MIKAILFDFDGLILDTETTEFIAFQEICRQYDYEMPLDVWSQWTGSTDSVQRACRHLEQVIGTPLDHDEIRSRHGEVFRGMIATADLLPGVVEKLEEGKRRGLRIGLATSAHYDWAVGYVKKYGLLDYFDCIRTKEDVIRSKPDPQIYREALAGLSIQPQEAITFEDSLFGLQAAKAAGVYCVVVPNALTQGFTFEQADLRLQSLLEMDLEQIIARVTRH</sequence>
<gene>
    <name evidence="1" type="ORF">DQX05_15335</name>
</gene>
<dbReference type="InterPro" id="IPR023198">
    <property type="entry name" value="PGP-like_dom2"/>
</dbReference>
<accession>A0A3A3GXR2</accession>
<keyword evidence="1" id="KW-0378">Hydrolase</keyword>
<dbReference type="NCBIfam" id="TIGR01509">
    <property type="entry name" value="HAD-SF-IA-v3"/>
    <property type="match status" value="1"/>
</dbReference>
<dbReference type="InterPro" id="IPR006439">
    <property type="entry name" value="HAD-SF_hydro_IA"/>
</dbReference>
<dbReference type="EMBL" id="QYZD01000013">
    <property type="protein sequence ID" value="RJG22923.1"/>
    <property type="molecule type" value="Genomic_DNA"/>
</dbReference>
<dbReference type="OrthoDB" id="9797743at2"/>
<organism evidence="1 2">
    <name type="scientific">Paenibacillus thiaminolyticus</name>
    <name type="common">Bacillus thiaminolyticus</name>
    <dbReference type="NCBI Taxonomy" id="49283"/>
    <lineage>
        <taxon>Bacteria</taxon>
        <taxon>Bacillati</taxon>
        <taxon>Bacillota</taxon>
        <taxon>Bacilli</taxon>
        <taxon>Bacillales</taxon>
        <taxon>Paenibacillaceae</taxon>
        <taxon>Paenibacillus</taxon>
    </lineage>
</organism>
<evidence type="ECO:0000313" key="1">
    <source>
        <dbReference type="EMBL" id="RJG22923.1"/>
    </source>
</evidence>
<dbReference type="InterPro" id="IPR023214">
    <property type="entry name" value="HAD_sf"/>
</dbReference>
<dbReference type="Gene3D" id="3.40.50.1000">
    <property type="entry name" value="HAD superfamily/HAD-like"/>
    <property type="match status" value="1"/>
</dbReference>
<dbReference type="InterPro" id="IPR036412">
    <property type="entry name" value="HAD-like_sf"/>
</dbReference>
<reference evidence="1 2" key="1">
    <citation type="submission" date="2018-09" db="EMBL/GenBank/DDBJ databases">
        <title>Paenibacillus SK2017-BO5.</title>
        <authorList>
            <person name="Piskunova J.V."/>
            <person name="Dubiley S.A."/>
            <person name="Severinov K.V."/>
        </authorList>
    </citation>
    <scope>NUCLEOTIDE SEQUENCE [LARGE SCALE GENOMIC DNA]</scope>
    <source>
        <strain evidence="1 2">BO5</strain>
    </source>
</reference>
<dbReference type="RefSeq" id="WP_119794445.1">
    <property type="nucleotide sequence ID" value="NZ_QYZD01000013.1"/>
</dbReference>
<dbReference type="InterPro" id="IPR041492">
    <property type="entry name" value="HAD_2"/>
</dbReference>
<dbReference type="SFLD" id="SFLDG01129">
    <property type="entry name" value="C1.5:_HAD__Beta-PGM__Phosphata"/>
    <property type="match status" value="1"/>
</dbReference>
<proteinExistence type="predicted"/>
<dbReference type="PANTHER" id="PTHR18901:SF38">
    <property type="entry name" value="PSEUDOURIDINE-5'-PHOSPHATASE"/>
    <property type="match status" value="1"/>
</dbReference>
<dbReference type="AlphaFoldDB" id="A0A3A3GXR2"/>
<comment type="caution">
    <text evidence="1">The sequence shown here is derived from an EMBL/GenBank/DDBJ whole genome shotgun (WGS) entry which is preliminary data.</text>
</comment>
<dbReference type="SUPFAM" id="SSF56784">
    <property type="entry name" value="HAD-like"/>
    <property type="match status" value="1"/>
</dbReference>
<evidence type="ECO:0000313" key="2">
    <source>
        <dbReference type="Proteomes" id="UP000266177"/>
    </source>
</evidence>
<name>A0A3A3GXR2_PANTH</name>
<dbReference type="Gene3D" id="1.10.150.240">
    <property type="entry name" value="Putative phosphatase, domain 2"/>
    <property type="match status" value="1"/>
</dbReference>
<dbReference type="Proteomes" id="UP000266177">
    <property type="component" value="Unassembled WGS sequence"/>
</dbReference>
<dbReference type="GO" id="GO:0016787">
    <property type="term" value="F:hydrolase activity"/>
    <property type="evidence" value="ECO:0007669"/>
    <property type="project" value="UniProtKB-KW"/>
</dbReference>
<dbReference type="PRINTS" id="PR00413">
    <property type="entry name" value="HADHALOGNASE"/>
</dbReference>
<dbReference type="SFLD" id="SFLDS00003">
    <property type="entry name" value="Haloacid_Dehalogenase"/>
    <property type="match status" value="1"/>
</dbReference>
<dbReference type="Pfam" id="PF13419">
    <property type="entry name" value="HAD_2"/>
    <property type="match status" value="1"/>
</dbReference>
<protein>
    <submittedName>
        <fullName evidence="1">HAD family hydrolase</fullName>
    </submittedName>
</protein>